<dbReference type="SUPFAM" id="SSF52058">
    <property type="entry name" value="L domain-like"/>
    <property type="match status" value="1"/>
</dbReference>
<evidence type="ECO:0000256" key="3">
    <source>
        <dbReference type="SAM" id="Coils"/>
    </source>
</evidence>
<evidence type="ECO:0000313" key="6">
    <source>
        <dbReference type="Proteomes" id="UP001642409"/>
    </source>
</evidence>
<comment type="caution">
    <text evidence="4">The sequence shown here is derived from an EMBL/GenBank/DDBJ whole genome shotgun (WGS) entry which is preliminary data.</text>
</comment>
<name>A0AA86V6I3_9EUKA</name>
<dbReference type="InterPro" id="IPR032675">
    <property type="entry name" value="LRR_dom_sf"/>
</dbReference>
<evidence type="ECO:0000256" key="1">
    <source>
        <dbReference type="ARBA" id="ARBA00022614"/>
    </source>
</evidence>
<organism evidence="4">
    <name type="scientific">Hexamita inflata</name>
    <dbReference type="NCBI Taxonomy" id="28002"/>
    <lineage>
        <taxon>Eukaryota</taxon>
        <taxon>Metamonada</taxon>
        <taxon>Diplomonadida</taxon>
        <taxon>Hexamitidae</taxon>
        <taxon>Hexamitinae</taxon>
        <taxon>Hexamita</taxon>
    </lineage>
</organism>
<protein>
    <submittedName>
        <fullName evidence="4">Leucine-rich repeat-containing protein</fullName>
    </submittedName>
    <submittedName>
        <fullName evidence="5">Leucine-rich_repeat-containing protein</fullName>
    </submittedName>
</protein>
<evidence type="ECO:0000256" key="2">
    <source>
        <dbReference type="ARBA" id="ARBA00022737"/>
    </source>
</evidence>
<reference evidence="4" key="1">
    <citation type="submission" date="2023-06" db="EMBL/GenBank/DDBJ databases">
        <authorList>
            <person name="Kurt Z."/>
        </authorList>
    </citation>
    <scope>NUCLEOTIDE SEQUENCE</scope>
</reference>
<dbReference type="EMBL" id="CAXDID020000128">
    <property type="protein sequence ID" value="CAL6034529.1"/>
    <property type="molecule type" value="Genomic_DNA"/>
</dbReference>
<dbReference type="PANTHER" id="PTHR46652:SF3">
    <property type="entry name" value="LEUCINE-RICH REPEAT-CONTAINING PROTEIN 9"/>
    <property type="match status" value="1"/>
</dbReference>
<dbReference type="EMBL" id="CATOUU010001183">
    <property type="protein sequence ID" value="CAI9978192.1"/>
    <property type="molecule type" value="Genomic_DNA"/>
</dbReference>
<proteinExistence type="predicted"/>
<accession>A0AA86V6I3</accession>
<dbReference type="InterPro" id="IPR001611">
    <property type="entry name" value="Leu-rich_rpt"/>
</dbReference>
<dbReference type="PANTHER" id="PTHR46652">
    <property type="entry name" value="LEUCINE-RICH REPEAT AND IQ DOMAIN-CONTAINING PROTEIN 1-RELATED"/>
    <property type="match status" value="1"/>
</dbReference>
<dbReference type="Gene3D" id="3.80.10.10">
    <property type="entry name" value="Ribonuclease Inhibitor"/>
    <property type="match status" value="1"/>
</dbReference>
<dbReference type="PROSITE" id="PS51450">
    <property type="entry name" value="LRR"/>
    <property type="match status" value="2"/>
</dbReference>
<gene>
    <name evidence="5" type="ORF">HINF_LOCUS35497</name>
    <name evidence="4" type="ORF">HINF_LOCUS65837</name>
</gene>
<evidence type="ECO:0000313" key="4">
    <source>
        <dbReference type="EMBL" id="CAI9978192.1"/>
    </source>
</evidence>
<evidence type="ECO:0000313" key="5">
    <source>
        <dbReference type="EMBL" id="CAL6034529.1"/>
    </source>
</evidence>
<dbReference type="AlphaFoldDB" id="A0AA86V6I3"/>
<keyword evidence="6" id="KW-1185">Reference proteome</keyword>
<keyword evidence="3" id="KW-0175">Coiled coil</keyword>
<sequence length="245" mass="28287">MNKISDISPIYNNNNLVELNIAYNHVNNLNNYNQTKHGSCILKGLTELGDRVSVLCENELQNISDLRYMKNLLYVNAEKNSISDVQPLSYISKLQYLNLDENLVENIWPLKHCALLTELHLSSNKIVDISVIRYLNLEKLFFQFNSVVNAQELLLYNNNIQDIKSVIKQKQSIQNNPTPLEVKQSEMITAVFGSNDQNQNLNVQIQNLKLKYKELKQNIQNITEMVVTKQISFTQTIVQLFQSIQ</sequence>
<dbReference type="Proteomes" id="UP001642409">
    <property type="component" value="Unassembled WGS sequence"/>
</dbReference>
<reference evidence="5 6" key="2">
    <citation type="submission" date="2024-07" db="EMBL/GenBank/DDBJ databases">
        <authorList>
            <person name="Akdeniz Z."/>
        </authorList>
    </citation>
    <scope>NUCLEOTIDE SEQUENCE [LARGE SCALE GENOMIC DNA]</scope>
</reference>
<feature type="coiled-coil region" evidence="3">
    <location>
        <begin position="198"/>
        <end position="225"/>
    </location>
</feature>
<keyword evidence="1" id="KW-0433">Leucine-rich repeat</keyword>
<keyword evidence="2" id="KW-0677">Repeat</keyword>
<dbReference type="InterPro" id="IPR050836">
    <property type="entry name" value="SDS22/Internalin_LRR"/>
</dbReference>